<evidence type="ECO:0000259" key="8">
    <source>
        <dbReference type="PROSITE" id="PS51677"/>
    </source>
</evidence>
<evidence type="ECO:0000256" key="7">
    <source>
        <dbReference type="SAM" id="SignalP"/>
    </source>
</evidence>
<evidence type="ECO:0000256" key="5">
    <source>
        <dbReference type="ARBA" id="ARBA00023277"/>
    </source>
</evidence>
<dbReference type="EMBL" id="JAPZBR010000005">
    <property type="protein sequence ID" value="KAJ5353805.1"/>
    <property type="molecule type" value="Genomic_DNA"/>
</dbReference>
<dbReference type="PROSITE" id="PS51677">
    <property type="entry name" value="NODB"/>
    <property type="match status" value="1"/>
</dbReference>
<accession>A0A9W9R6I8</accession>
<dbReference type="PANTHER" id="PTHR46471:SF2">
    <property type="entry name" value="CHITIN DEACETYLASE-RELATED"/>
    <property type="match status" value="1"/>
</dbReference>
<reference evidence="9" key="1">
    <citation type="submission" date="2022-12" db="EMBL/GenBank/DDBJ databases">
        <authorList>
            <person name="Petersen C."/>
        </authorList>
    </citation>
    <scope>NUCLEOTIDE SEQUENCE</scope>
    <source>
        <strain evidence="9">IBT 35675</strain>
    </source>
</reference>
<comment type="cofactor">
    <cofactor evidence="1">
        <name>Co(2+)</name>
        <dbReference type="ChEBI" id="CHEBI:48828"/>
    </cofactor>
</comment>
<evidence type="ECO:0000256" key="3">
    <source>
        <dbReference type="ARBA" id="ARBA00022729"/>
    </source>
</evidence>
<dbReference type="InterPro" id="IPR002509">
    <property type="entry name" value="NODB_dom"/>
</dbReference>
<name>A0A9W9R6I8_PENBR</name>
<keyword evidence="5" id="KW-0119">Carbohydrate metabolism</keyword>
<keyword evidence="2" id="KW-0479">Metal-binding</keyword>
<keyword evidence="3 7" id="KW-0732">Signal</keyword>
<proteinExistence type="predicted"/>
<feature type="signal peptide" evidence="7">
    <location>
        <begin position="1"/>
        <end position="17"/>
    </location>
</feature>
<dbReference type="GO" id="GO:0046872">
    <property type="term" value="F:metal ion binding"/>
    <property type="evidence" value="ECO:0007669"/>
    <property type="project" value="UniProtKB-KW"/>
</dbReference>
<keyword evidence="10" id="KW-1185">Reference proteome</keyword>
<keyword evidence="4" id="KW-0378">Hydrolase</keyword>
<dbReference type="GO" id="GO:0016810">
    <property type="term" value="F:hydrolase activity, acting on carbon-nitrogen (but not peptide) bonds"/>
    <property type="evidence" value="ECO:0007669"/>
    <property type="project" value="InterPro"/>
</dbReference>
<dbReference type="InterPro" id="IPR011330">
    <property type="entry name" value="Glyco_hydro/deAcase_b/a-brl"/>
</dbReference>
<keyword evidence="6" id="KW-0170">Cobalt</keyword>
<gene>
    <name evidence="9" type="ORF">N7541_006369</name>
</gene>
<dbReference type="Proteomes" id="UP001148299">
    <property type="component" value="Unassembled WGS sequence"/>
</dbReference>
<protein>
    <recommendedName>
        <fullName evidence="8">NodB homology domain-containing protein</fullName>
    </recommendedName>
</protein>
<evidence type="ECO:0000256" key="1">
    <source>
        <dbReference type="ARBA" id="ARBA00001941"/>
    </source>
</evidence>
<dbReference type="CDD" id="cd10951">
    <property type="entry name" value="CE4_ClCDA_like"/>
    <property type="match status" value="1"/>
</dbReference>
<dbReference type="SUPFAM" id="SSF88713">
    <property type="entry name" value="Glycoside hydrolase/deacetylase"/>
    <property type="match status" value="1"/>
</dbReference>
<dbReference type="PANTHER" id="PTHR46471">
    <property type="entry name" value="CHITIN DEACETYLASE"/>
    <property type="match status" value="1"/>
</dbReference>
<evidence type="ECO:0000256" key="2">
    <source>
        <dbReference type="ARBA" id="ARBA00022723"/>
    </source>
</evidence>
<organism evidence="9 10">
    <name type="scientific">Penicillium brevicompactum</name>
    <dbReference type="NCBI Taxonomy" id="5074"/>
    <lineage>
        <taxon>Eukaryota</taxon>
        <taxon>Fungi</taxon>
        <taxon>Dikarya</taxon>
        <taxon>Ascomycota</taxon>
        <taxon>Pezizomycotina</taxon>
        <taxon>Eurotiomycetes</taxon>
        <taxon>Eurotiomycetidae</taxon>
        <taxon>Eurotiales</taxon>
        <taxon>Aspergillaceae</taxon>
        <taxon>Penicillium</taxon>
    </lineage>
</organism>
<dbReference type="AlphaFoldDB" id="A0A9W9R6I8"/>
<sequence>MRSLLLILLATLSLANSTNITIPPFILLPPNHPPKRNLQHNTVLNNCTVPGTIALTFDDGPYIYTSLILDHLANHSAHATFFLNGRNRGHIDEFPDLVQRAHQEGHQLASHTWAHPSLPSLTKDQMKRQMTALESALIRILGFYPTYMRAPYLELSDDVLDVMDELGYRVVGASVDTKDYVYDDPDSSWRSFDRFLDGLDAGGTVVLAHDSYRSTAEILVEDMLEEIEMRGLSGEFVFAFVLGISGADGVQLLRLASVLVMTSGIGLSSCGGSLITSGIGIQGLQVVLRV</sequence>
<evidence type="ECO:0000256" key="6">
    <source>
        <dbReference type="ARBA" id="ARBA00023285"/>
    </source>
</evidence>
<feature type="domain" description="NodB homology" evidence="8">
    <location>
        <begin position="51"/>
        <end position="235"/>
    </location>
</feature>
<reference evidence="9" key="2">
    <citation type="journal article" date="2023" name="IMA Fungus">
        <title>Comparative genomic study of the Penicillium genus elucidates a diverse pangenome and 15 lateral gene transfer events.</title>
        <authorList>
            <person name="Petersen C."/>
            <person name="Sorensen T."/>
            <person name="Nielsen M.R."/>
            <person name="Sondergaard T.E."/>
            <person name="Sorensen J.L."/>
            <person name="Fitzpatrick D.A."/>
            <person name="Frisvad J.C."/>
            <person name="Nielsen K.L."/>
        </authorList>
    </citation>
    <scope>NUCLEOTIDE SEQUENCE</scope>
    <source>
        <strain evidence="9">IBT 35675</strain>
    </source>
</reference>
<dbReference type="Gene3D" id="3.20.20.370">
    <property type="entry name" value="Glycoside hydrolase/deacetylase"/>
    <property type="match status" value="1"/>
</dbReference>
<feature type="chain" id="PRO_5040743749" description="NodB homology domain-containing protein" evidence="7">
    <location>
        <begin position="18"/>
        <end position="290"/>
    </location>
</feature>
<evidence type="ECO:0000313" key="10">
    <source>
        <dbReference type="Proteomes" id="UP001148299"/>
    </source>
</evidence>
<evidence type="ECO:0000313" key="9">
    <source>
        <dbReference type="EMBL" id="KAJ5353805.1"/>
    </source>
</evidence>
<dbReference type="GO" id="GO:0005975">
    <property type="term" value="P:carbohydrate metabolic process"/>
    <property type="evidence" value="ECO:0007669"/>
    <property type="project" value="InterPro"/>
</dbReference>
<evidence type="ECO:0000256" key="4">
    <source>
        <dbReference type="ARBA" id="ARBA00022801"/>
    </source>
</evidence>
<dbReference type="Pfam" id="PF01522">
    <property type="entry name" value="Polysacc_deac_1"/>
    <property type="match status" value="1"/>
</dbReference>
<comment type="caution">
    <text evidence="9">The sequence shown here is derived from an EMBL/GenBank/DDBJ whole genome shotgun (WGS) entry which is preliminary data.</text>
</comment>